<reference evidence="3" key="1">
    <citation type="journal article" date="2019" name="Int. J. Syst. Evol. Microbiol.">
        <title>The Global Catalogue of Microorganisms (GCM) 10K type strain sequencing project: providing services to taxonomists for standard genome sequencing and annotation.</title>
        <authorList>
            <consortium name="The Broad Institute Genomics Platform"/>
            <consortium name="The Broad Institute Genome Sequencing Center for Infectious Disease"/>
            <person name="Wu L."/>
            <person name="Ma J."/>
        </authorList>
    </citation>
    <scope>NUCLEOTIDE SEQUENCE [LARGE SCALE GENOMIC DNA]</scope>
    <source>
        <strain evidence="3">JCM 13023</strain>
    </source>
</reference>
<protein>
    <recommendedName>
        <fullName evidence="4">DUF2188 domain-containing protein</fullName>
    </recommendedName>
</protein>
<feature type="region of interest" description="Disordered" evidence="1">
    <location>
        <begin position="134"/>
        <end position="171"/>
    </location>
</feature>
<evidence type="ECO:0000256" key="1">
    <source>
        <dbReference type="SAM" id="MobiDB-lite"/>
    </source>
</evidence>
<sequence length="229" mass="24125">MDMTTDRAAGHAASTASGPAVDRDHSGDPVQHTAFAVRFRLSPDSLTWLVVRDGAVLSRHVRKRDAERLAAAHARGCRPSSVTIERMDGTEQTRRHYRQPRARGDVAVAVVAVAAAGNAAAVPRGGENSTLVTAPGPAYSASPDVDTAGTGTDTGTDTTADTTGPSRPLNRGFSLVERRVPVRAGTQAAGRRGWSGRVSRPCARGTRATNVRVVATTRLPGRSRTVETR</sequence>
<accession>A0ABP4H7U2</accession>
<gene>
    <name evidence="2" type="ORF">GCM10009676_44160</name>
</gene>
<dbReference type="Proteomes" id="UP001500653">
    <property type="component" value="Unassembled WGS sequence"/>
</dbReference>
<evidence type="ECO:0000313" key="3">
    <source>
        <dbReference type="Proteomes" id="UP001500653"/>
    </source>
</evidence>
<comment type="caution">
    <text evidence="2">The sequence shown here is derived from an EMBL/GenBank/DDBJ whole genome shotgun (WGS) entry which is preliminary data.</text>
</comment>
<feature type="compositionally biased region" description="Low complexity" evidence="1">
    <location>
        <begin position="146"/>
        <end position="164"/>
    </location>
</feature>
<evidence type="ECO:0000313" key="2">
    <source>
        <dbReference type="EMBL" id="GAA1252417.1"/>
    </source>
</evidence>
<feature type="region of interest" description="Disordered" evidence="1">
    <location>
        <begin position="1"/>
        <end position="28"/>
    </location>
</feature>
<dbReference type="EMBL" id="BAAALN010000019">
    <property type="protein sequence ID" value="GAA1252417.1"/>
    <property type="molecule type" value="Genomic_DNA"/>
</dbReference>
<feature type="region of interest" description="Disordered" evidence="1">
    <location>
        <begin position="185"/>
        <end position="205"/>
    </location>
</feature>
<evidence type="ECO:0008006" key="4">
    <source>
        <dbReference type="Google" id="ProtNLM"/>
    </source>
</evidence>
<keyword evidence="3" id="KW-1185">Reference proteome</keyword>
<name>A0ABP4H7U2_9PSEU</name>
<proteinExistence type="predicted"/>
<organism evidence="2 3">
    <name type="scientific">Prauserella halophila</name>
    <dbReference type="NCBI Taxonomy" id="185641"/>
    <lineage>
        <taxon>Bacteria</taxon>
        <taxon>Bacillati</taxon>
        <taxon>Actinomycetota</taxon>
        <taxon>Actinomycetes</taxon>
        <taxon>Pseudonocardiales</taxon>
        <taxon>Pseudonocardiaceae</taxon>
        <taxon>Prauserella</taxon>
    </lineage>
</organism>